<feature type="binding site" evidence="14">
    <location>
        <begin position="188"/>
        <end position="195"/>
    </location>
    <ligand>
        <name>NAD(+)</name>
        <dbReference type="ChEBI" id="CHEBI:57540"/>
    </ligand>
</feature>
<keyword evidence="11 16" id="KW-0676">Redox-active center</keyword>
<comment type="similarity">
    <text evidence="2 16">Belongs to the class-I pyridine nucleotide-disulfide oxidoreductase family.</text>
</comment>
<evidence type="ECO:0000256" key="8">
    <source>
        <dbReference type="ARBA" id="ARBA00023002"/>
    </source>
</evidence>
<evidence type="ECO:0000256" key="10">
    <source>
        <dbReference type="ARBA" id="ARBA00023157"/>
    </source>
</evidence>
<dbReference type="PROSITE" id="PS00076">
    <property type="entry name" value="PYRIDINE_REDOX_1"/>
    <property type="match status" value="1"/>
</dbReference>
<comment type="miscellaneous">
    <text evidence="16">The active site is a redox-active disulfide bond.</text>
</comment>
<evidence type="ECO:0000256" key="4">
    <source>
        <dbReference type="ARBA" id="ARBA00016961"/>
    </source>
</evidence>
<dbReference type="SUPFAM" id="SSF55424">
    <property type="entry name" value="FAD/NAD-linked reductases, dimerisation (C-terminal) domain"/>
    <property type="match status" value="1"/>
</dbReference>
<dbReference type="EMBL" id="JACHON010000001">
    <property type="protein sequence ID" value="MBB6511736.1"/>
    <property type="molecule type" value="Genomic_DNA"/>
</dbReference>
<evidence type="ECO:0000256" key="6">
    <source>
        <dbReference type="ARBA" id="ARBA00022630"/>
    </source>
</evidence>
<dbReference type="EC" id="1.8.1.4" evidence="3 16"/>
<evidence type="ECO:0000256" key="3">
    <source>
        <dbReference type="ARBA" id="ARBA00012608"/>
    </source>
</evidence>
<dbReference type="RefSeq" id="WP_184244235.1">
    <property type="nucleotide sequence ID" value="NZ_BAAACU010000022.1"/>
</dbReference>
<dbReference type="Pfam" id="PF07992">
    <property type="entry name" value="Pyr_redox_2"/>
    <property type="match status" value="1"/>
</dbReference>
<dbReference type="Proteomes" id="UP000572212">
    <property type="component" value="Unassembled WGS sequence"/>
</dbReference>
<keyword evidence="5" id="KW-0963">Cytoplasm</keyword>
<dbReference type="GO" id="GO:0004148">
    <property type="term" value="F:dihydrolipoyl dehydrogenase (NADH) activity"/>
    <property type="evidence" value="ECO:0007669"/>
    <property type="project" value="UniProtKB-EC"/>
</dbReference>
<reference evidence="19 20" key="1">
    <citation type="submission" date="2020-08" db="EMBL/GenBank/DDBJ databases">
        <title>Genomic Encyclopedia of Type Strains, Phase IV (KMG-IV): sequencing the most valuable type-strain genomes for metagenomic binning, comparative biology and taxonomic classification.</title>
        <authorList>
            <person name="Goeker M."/>
        </authorList>
    </citation>
    <scope>NUCLEOTIDE SEQUENCE [LARGE SCALE GENOMIC DNA]</scope>
    <source>
        <strain evidence="19 20">DSM 11805</strain>
    </source>
</reference>
<dbReference type="InterPro" id="IPR050151">
    <property type="entry name" value="Class-I_Pyr_Nuc-Dis_Oxidored"/>
</dbReference>
<dbReference type="Gene3D" id="3.50.50.60">
    <property type="entry name" value="FAD/NAD(P)-binding domain"/>
    <property type="match status" value="2"/>
</dbReference>
<dbReference type="GO" id="GO:0006103">
    <property type="term" value="P:2-oxoglutarate metabolic process"/>
    <property type="evidence" value="ECO:0007669"/>
    <property type="project" value="TreeGrafter"/>
</dbReference>
<comment type="catalytic activity">
    <reaction evidence="12 16">
        <text>N(6)-[(R)-dihydrolipoyl]-L-lysyl-[protein] + NAD(+) = N(6)-[(R)-lipoyl]-L-lysyl-[protein] + NADH + H(+)</text>
        <dbReference type="Rhea" id="RHEA:15045"/>
        <dbReference type="Rhea" id="RHEA-COMP:10474"/>
        <dbReference type="Rhea" id="RHEA-COMP:10475"/>
        <dbReference type="ChEBI" id="CHEBI:15378"/>
        <dbReference type="ChEBI" id="CHEBI:57540"/>
        <dbReference type="ChEBI" id="CHEBI:57945"/>
        <dbReference type="ChEBI" id="CHEBI:83099"/>
        <dbReference type="ChEBI" id="CHEBI:83100"/>
        <dbReference type="EC" id="1.8.1.4"/>
    </reaction>
</comment>
<dbReference type="PANTHER" id="PTHR22912:SF217">
    <property type="entry name" value="DIHYDROLIPOYL DEHYDROGENASE"/>
    <property type="match status" value="1"/>
</dbReference>
<proteinExistence type="inferred from homology"/>
<evidence type="ECO:0000259" key="17">
    <source>
        <dbReference type="Pfam" id="PF02852"/>
    </source>
</evidence>
<dbReference type="InterPro" id="IPR016156">
    <property type="entry name" value="FAD/NAD-linked_Rdtase_dimer_sf"/>
</dbReference>
<feature type="binding site" evidence="14">
    <location>
        <position position="114"/>
    </location>
    <ligand>
        <name>FAD</name>
        <dbReference type="ChEBI" id="CHEBI:57692"/>
    </ligand>
</feature>
<dbReference type="InterPro" id="IPR004099">
    <property type="entry name" value="Pyr_nucl-diS_OxRdtase_dimer"/>
</dbReference>
<dbReference type="Gene3D" id="3.30.390.30">
    <property type="match status" value="1"/>
</dbReference>
<evidence type="ECO:0000259" key="18">
    <source>
        <dbReference type="Pfam" id="PF07992"/>
    </source>
</evidence>
<dbReference type="PIRSF" id="PIRSF000350">
    <property type="entry name" value="Mercury_reductase_MerA"/>
    <property type="match status" value="1"/>
</dbReference>
<dbReference type="PRINTS" id="PR00411">
    <property type="entry name" value="PNDRDTASEI"/>
</dbReference>
<dbReference type="FunFam" id="3.30.390.30:FF:000001">
    <property type="entry name" value="Dihydrolipoyl dehydrogenase"/>
    <property type="match status" value="1"/>
</dbReference>
<dbReference type="GO" id="GO:0005737">
    <property type="term" value="C:cytoplasm"/>
    <property type="evidence" value="ECO:0007669"/>
    <property type="project" value="UniProtKB-SubCell"/>
</dbReference>
<evidence type="ECO:0000256" key="5">
    <source>
        <dbReference type="ARBA" id="ARBA00022490"/>
    </source>
</evidence>
<feature type="binding site" evidence="14">
    <location>
        <position position="211"/>
    </location>
    <ligand>
        <name>NAD(+)</name>
        <dbReference type="ChEBI" id="CHEBI:57540"/>
    </ligand>
</feature>
<evidence type="ECO:0000256" key="12">
    <source>
        <dbReference type="ARBA" id="ARBA00049187"/>
    </source>
</evidence>
<feature type="binding site" evidence="14">
    <location>
        <position position="319"/>
    </location>
    <ligand>
        <name>FAD</name>
        <dbReference type="ChEBI" id="CHEBI:57692"/>
    </ligand>
</feature>
<feature type="disulfide bond" description="Redox-active" evidence="15">
    <location>
        <begin position="42"/>
        <end position="47"/>
    </location>
</feature>
<evidence type="ECO:0000256" key="16">
    <source>
        <dbReference type="RuleBase" id="RU003692"/>
    </source>
</evidence>
<dbReference type="PANTHER" id="PTHR22912">
    <property type="entry name" value="DISULFIDE OXIDOREDUCTASE"/>
    <property type="match status" value="1"/>
</dbReference>
<dbReference type="GO" id="GO:0050660">
    <property type="term" value="F:flavin adenine dinucleotide binding"/>
    <property type="evidence" value="ECO:0007669"/>
    <property type="project" value="InterPro"/>
</dbReference>
<evidence type="ECO:0000313" key="19">
    <source>
        <dbReference type="EMBL" id="MBB6511736.1"/>
    </source>
</evidence>
<evidence type="ECO:0000256" key="11">
    <source>
        <dbReference type="ARBA" id="ARBA00023284"/>
    </source>
</evidence>
<keyword evidence="14" id="KW-0547">Nucleotide-binding</keyword>
<feature type="domain" description="Pyridine nucleotide-disulphide oxidoreductase dimerisation" evidence="17">
    <location>
        <begin position="353"/>
        <end position="460"/>
    </location>
</feature>
<dbReference type="InterPro" id="IPR036188">
    <property type="entry name" value="FAD/NAD-bd_sf"/>
</dbReference>
<dbReference type="NCBIfam" id="TIGR01350">
    <property type="entry name" value="lipoamide_DH"/>
    <property type="match status" value="1"/>
</dbReference>
<comment type="caution">
    <text evidence="19">The sequence shown here is derived from an EMBL/GenBank/DDBJ whole genome shotgun (WGS) entry which is preliminary data.</text>
</comment>
<keyword evidence="7 14" id="KW-0274">FAD</keyword>
<evidence type="ECO:0000256" key="14">
    <source>
        <dbReference type="PIRSR" id="PIRSR000350-3"/>
    </source>
</evidence>
<protein>
    <recommendedName>
        <fullName evidence="4 16">Dihydrolipoyl dehydrogenase</fullName>
        <ecNumber evidence="3 16">1.8.1.4</ecNumber>
    </recommendedName>
</protein>
<feature type="binding site" evidence="14">
    <location>
        <position position="51"/>
    </location>
    <ligand>
        <name>FAD</name>
        <dbReference type="ChEBI" id="CHEBI:57692"/>
    </ligand>
</feature>
<dbReference type="SUPFAM" id="SSF51905">
    <property type="entry name" value="FAD/NAD(P)-binding domain"/>
    <property type="match status" value="1"/>
</dbReference>
<dbReference type="PRINTS" id="PR00368">
    <property type="entry name" value="FADPNR"/>
</dbReference>
<comment type="subcellular location">
    <subcellularLocation>
        <location evidence="1">Cytoplasm</location>
    </subcellularLocation>
</comment>
<sequence>MAENYDLVILGGGTGGYVAAICASQAGLKTAIVESDKIGGVCLHKGCIPTKSLLKSAEIYQLTKHAEQFGVETADPTFNWSKVIARKDEVVNRLYNGVQSLMKQGKIDVYHGFGRLLGPSIFSPMAGSISVEYEDDKENDILIPKNVILATGSSANSISKIAPDGEVVITSDHLFDLDDIPQNMVIIGGGVIGIEWASLFADVGCDVTIVEASGNILPGFDLDIISFTEKRLKQRGINILKNALVEDVKKDKNSAEVHIQTNEENQVITTEKVLVAVGRKPNTFNIGLQNTEIECDDDGSIIVNEHLQTKESHIYAIGDVTGGNMLAHVAMYEARKAISHITASQSLPTESSIPSCVYSNPEIAMIGLTEQQALDQGYQVEVKKTYFPSVGKSFVNGEEDGFIKMISDQKTKDLIGIHIVGGTATELITPGSMAFYFDASPLELSEVIYPHPSMNEIYSEVALAIEGRKLHG</sequence>
<evidence type="ECO:0000313" key="20">
    <source>
        <dbReference type="Proteomes" id="UP000572212"/>
    </source>
</evidence>
<feature type="domain" description="FAD/NAD(P)-binding" evidence="18">
    <location>
        <begin position="5"/>
        <end position="334"/>
    </location>
</feature>
<keyword evidence="9 14" id="KW-0520">NAD</keyword>
<evidence type="ECO:0000256" key="15">
    <source>
        <dbReference type="PIRSR" id="PIRSR000350-4"/>
    </source>
</evidence>
<keyword evidence="10" id="KW-1015">Disulfide bond</keyword>
<dbReference type="AlphaFoldDB" id="A0A841RJS3"/>
<feature type="binding site" evidence="14">
    <location>
        <position position="278"/>
    </location>
    <ligand>
        <name>NAD(+)</name>
        <dbReference type="ChEBI" id="CHEBI:57540"/>
    </ligand>
</feature>
<evidence type="ECO:0000256" key="1">
    <source>
        <dbReference type="ARBA" id="ARBA00004496"/>
    </source>
</evidence>
<evidence type="ECO:0000256" key="9">
    <source>
        <dbReference type="ARBA" id="ARBA00023027"/>
    </source>
</evidence>
<feature type="binding site" evidence="14">
    <location>
        <begin position="151"/>
        <end position="153"/>
    </location>
    <ligand>
        <name>FAD</name>
        <dbReference type="ChEBI" id="CHEBI:57692"/>
    </ligand>
</feature>
<keyword evidence="8 16" id="KW-0560">Oxidoreductase</keyword>
<accession>A0A841RJS3</accession>
<keyword evidence="20" id="KW-1185">Reference proteome</keyword>
<organism evidence="19 20">
    <name type="scientific">Gracilibacillus halotolerans</name>
    <dbReference type="NCBI Taxonomy" id="74386"/>
    <lineage>
        <taxon>Bacteria</taxon>
        <taxon>Bacillati</taxon>
        <taxon>Bacillota</taxon>
        <taxon>Bacilli</taxon>
        <taxon>Bacillales</taxon>
        <taxon>Bacillaceae</taxon>
        <taxon>Gracilibacillus</taxon>
    </lineage>
</organism>
<evidence type="ECO:0000256" key="2">
    <source>
        <dbReference type="ARBA" id="ARBA00007532"/>
    </source>
</evidence>
<name>A0A841RJS3_9BACI</name>
<dbReference type="InterPro" id="IPR006258">
    <property type="entry name" value="Lipoamide_DH"/>
</dbReference>
<gene>
    <name evidence="19" type="ORF">GGQ92_000503</name>
</gene>
<evidence type="ECO:0000256" key="13">
    <source>
        <dbReference type="PIRSR" id="PIRSR000350-2"/>
    </source>
</evidence>
<feature type="active site" description="Proton acceptor" evidence="13">
    <location>
        <position position="451"/>
    </location>
</feature>
<comment type="cofactor">
    <cofactor evidence="14 16">
        <name>FAD</name>
        <dbReference type="ChEBI" id="CHEBI:57692"/>
    </cofactor>
    <text evidence="14 16">Binds 1 FAD per subunit.</text>
</comment>
<feature type="binding site" evidence="14">
    <location>
        <begin position="325"/>
        <end position="328"/>
    </location>
    <ligand>
        <name>FAD</name>
        <dbReference type="ChEBI" id="CHEBI:57692"/>
    </ligand>
</feature>
<dbReference type="InterPro" id="IPR023753">
    <property type="entry name" value="FAD/NAD-binding_dom"/>
</dbReference>
<dbReference type="Pfam" id="PF02852">
    <property type="entry name" value="Pyr_redox_dim"/>
    <property type="match status" value="1"/>
</dbReference>
<evidence type="ECO:0000256" key="7">
    <source>
        <dbReference type="ARBA" id="ARBA00022827"/>
    </source>
</evidence>
<dbReference type="InterPro" id="IPR001100">
    <property type="entry name" value="Pyr_nuc-diS_OxRdtase"/>
</dbReference>
<dbReference type="InterPro" id="IPR012999">
    <property type="entry name" value="Pyr_OxRdtase_I_AS"/>
</dbReference>
<keyword evidence="6 16" id="KW-0285">Flavoprotein</keyword>